<comment type="subcellular location">
    <subcellularLocation>
        <location evidence="1">Cell membrane</location>
        <topology evidence="1">Multi-pass membrane protein</topology>
    </subcellularLocation>
</comment>
<feature type="transmembrane region" description="Helical" evidence="7">
    <location>
        <begin position="276"/>
        <end position="294"/>
    </location>
</feature>
<keyword evidence="6 7" id="KW-0472">Membrane</keyword>
<feature type="transmembrane region" description="Helical" evidence="7">
    <location>
        <begin position="335"/>
        <end position="358"/>
    </location>
</feature>
<dbReference type="Proteomes" id="UP000440978">
    <property type="component" value="Unassembled WGS sequence"/>
</dbReference>
<dbReference type="AlphaFoldDB" id="A0A6N8CPT2"/>
<dbReference type="InterPro" id="IPR020846">
    <property type="entry name" value="MFS_dom"/>
</dbReference>
<feature type="transmembrane region" description="Helical" evidence="7">
    <location>
        <begin position="137"/>
        <end position="159"/>
    </location>
</feature>
<evidence type="ECO:0000256" key="3">
    <source>
        <dbReference type="ARBA" id="ARBA00022475"/>
    </source>
</evidence>
<keyword evidence="10" id="KW-1185">Reference proteome</keyword>
<evidence type="ECO:0000256" key="5">
    <source>
        <dbReference type="ARBA" id="ARBA00022989"/>
    </source>
</evidence>
<dbReference type="PANTHER" id="PTHR23521:SF2">
    <property type="entry name" value="TRANSPORTER MFS SUPERFAMILY"/>
    <property type="match status" value="1"/>
</dbReference>
<protein>
    <submittedName>
        <fullName evidence="9">MFS transporter</fullName>
    </submittedName>
</protein>
<feature type="transmembrane region" description="Helical" evidence="7">
    <location>
        <begin position="12"/>
        <end position="36"/>
    </location>
</feature>
<feature type="transmembrane region" description="Helical" evidence="7">
    <location>
        <begin position="77"/>
        <end position="100"/>
    </location>
</feature>
<feature type="transmembrane region" description="Helical" evidence="7">
    <location>
        <begin position="48"/>
        <end position="65"/>
    </location>
</feature>
<proteinExistence type="predicted"/>
<evidence type="ECO:0000256" key="4">
    <source>
        <dbReference type="ARBA" id="ARBA00022692"/>
    </source>
</evidence>
<keyword evidence="4 7" id="KW-0812">Transmembrane</keyword>
<dbReference type="Pfam" id="PF07690">
    <property type="entry name" value="MFS_1"/>
    <property type="match status" value="1"/>
</dbReference>
<evidence type="ECO:0000256" key="7">
    <source>
        <dbReference type="SAM" id="Phobius"/>
    </source>
</evidence>
<accession>A0A6N8CPT2</accession>
<comment type="caution">
    <text evidence="9">The sequence shown here is derived from an EMBL/GenBank/DDBJ whole genome shotgun (WGS) entry which is preliminary data.</text>
</comment>
<keyword evidence="3" id="KW-1003">Cell membrane</keyword>
<evidence type="ECO:0000256" key="1">
    <source>
        <dbReference type="ARBA" id="ARBA00004651"/>
    </source>
</evidence>
<feature type="transmembrane region" description="Helical" evidence="7">
    <location>
        <begin position="207"/>
        <end position="226"/>
    </location>
</feature>
<dbReference type="RefSeq" id="WP_155218819.1">
    <property type="nucleotide sequence ID" value="NZ_WNHB01000012.1"/>
</dbReference>
<dbReference type="GO" id="GO:0005886">
    <property type="term" value="C:plasma membrane"/>
    <property type="evidence" value="ECO:0007669"/>
    <property type="project" value="UniProtKB-SubCell"/>
</dbReference>
<evidence type="ECO:0000313" key="10">
    <source>
        <dbReference type="Proteomes" id="UP000440978"/>
    </source>
</evidence>
<dbReference type="InterPro" id="IPR011701">
    <property type="entry name" value="MFS"/>
</dbReference>
<dbReference type="InterPro" id="IPR047200">
    <property type="entry name" value="MFS_YcaD-like"/>
</dbReference>
<dbReference type="PANTHER" id="PTHR23521">
    <property type="entry name" value="TRANSPORTER MFS SUPERFAMILY"/>
    <property type="match status" value="1"/>
</dbReference>
<evidence type="ECO:0000259" key="8">
    <source>
        <dbReference type="PROSITE" id="PS50850"/>
    </source>
</evidence>
<name>A0A6N8CPT2_9BACI</name>
<feature type="transmembrane region" description="Helical" evidence="7">
    <location>
        <begin position="300"/>
        <end position="323"/>
    </location>
</feature>
<feature type="transmembrane region" description="Helical" evidence="7">
    <location>
        <begin position="165"/>
        <end position="186"/>
    </location>
</feature>
<feature type="domain" description="Major facilitator superfamily (MFS) profile" evidence="8">
    <location>
        <begin position="11"/>
        <end position="388"/>
    </location>
</feature>
<dbReference type="PROSITE" id="PS50850">
    <property type="entry name" value="MFS"/>
    <property type="match status" value="1"/>
</dbReference>
<evidence type="ECO:0000256" key="2">
    <source>
        <dbReference type="ARBA" id="ARBA00022448"/>
    </source>
</evidence>
<dbReference type="CDD" id="cd17477">
    <property type="entry name" value="MFS_YcaD_like"/>
    <property type="match status" value="1"/>
</dbReference>
<feature type="transmembrane region" description="Helical" evidence="7">
    <location>
        <begin position="364"/>
        <end position="383"/>
    </location>
</feature>
<dbReference type="EMBL" id="WNHB01000012">
    <property type="protein sequence ID" value="MTT32132.1"/>
    <property type="molecule type" value="Genomic_DNA"/>
</dbReference>
<dbReference type="InterPro" id="IPR001958">
    <property type="entry name" value="Tet-R_TetA/multi-R_MdtG-like"/>
</dbReference>
<keyword evidence="2" id="KW-0813">Transport</keyword>
<feature type="transmembrane region" description="Helical" evidence="7">
    <location>
        <begin position="106"/>
        <end position="125"/>
    </location>
</feature>
<dbReference type="GO" id="GO:0022857">
    <property type="term" value="F:transmembrane transporter activity"/>
    <property type="evidence" value="ECO:0007669"/>
    <property type="project" value="InterPro"/>
</dbReference>
<dbReference type="Gene3D" id="1.20.1250.20">
    <property type="entry name" value="MFS general substrate transporter like domains"/>
    <property type="match status" value="2"/>
</dbReference>
<sequence>MTHTSSYRLFRFILLIGSVFISGMSQGMLMTTLSILLENQGLSSALNGFNAMSLYIGVLLAAPLIEKPTNKYGYKPMLLLGLLLTLIPIFLFPIWSYFWFWFALRMIIGLGDNMLHFAAQVWITVSSPKEKKGRNIAFYGLSYGLGFAIGPLIASSLSLGLYAPFLIAGFSCLLFFIPMLFIKNDFPEKFVPKKSHEKNYFYRHKKILSVAWSGLVVTFTYGFLEASMNSNFPVFALRQGLNLRDISIILPTFVLGSLLTQVPLGSIGDKIGRRVLILIVTSLGACTFIISAILSHSVLALLITFFISGMLVGSLFSMGMTYLSDILKPSFIPLANILAGISFSLGSMTGPLVGGFLIKYVPNGSFLYGIAGMMMIICVSMFISGRTKKVGNNNYLEQIDSNT</sequence>
<organism evidence="9 10">
    <name type="scientific">Terrilactibacillus tamarindi</name>
    <dbReference type="NCBI Taxonomy" id="2599694"/>
    <lineage>
        <taxon>Bacteria</taxon>
        <taxon>Bacillati</taxon>
        <taxon>Bacillota</taxon>
        <taxon>Bacilli</taxon>
        <taxon>Bacillales</taxon>
        <taxon>Bacillaceae</taxon>
        <taxon>Terrilactibacillus</taxon>
    </lineage>
</organism>
<dbReference type="InterPro" id="IPR036259">
    <property type="entry name" value="MFS_trans_sf"/>
</dbReference>
<evidence type="ECO:0000256" key="6">
    <source>
        <dbReference type="ARBA" id="ARBA00023136"/>
    </source>
</evidence>
<gene>
    <name evidence="9" type="ORF">GMB86_08940</name>
</gene>
<dbReference type="OrthoDB" id="478565at2"/>
<keyword evidence="5 7" id="KW-1133">Transmembrane helix</keyword>
<dbReference type="PRINTS" id="PR01035">
    <property type="entry name" value="TCRTETA"/>
</dbReference>
<dbReference type="SUPFAM" id="SSF103473">
    <property type="entry name" value="MFS general substrate transporter"/>
    <property type="match status" value="1"/>
</dbReference>
<feature type="transmembrane region" description="Helical" evidence="7">
    <location>
        <begin position="246"/>
        <end position="264"/>
    </location>
</feature>
<reference evidence="9 10" key="1">
    <citation type="submission" date="2019-11" db="EMBL/GenBank/DDBJ databases">
        <title>Terrilactibacillus tamarindus sp. nov. BCM23-1 isolated from bark of Tamarindus indica.</title>
        <authorList>
            <person name="Kingkaew E."/>
            <person name="Tanasupawat S."/>
        </authorList>
    </citation>
    <scope>NUCLEOTIDE SEQUENCE [LARGE SCALE GENOMIC DNA]</scope>
    <source>
        <strain evidence="9 10">BCM23-1</strain>
    </source>
</reference>
<evidence type="ECO:0000313" key="9">
    <source>
        <dbReference type="EMBL" id="MTT32132.1"/>
    </source>
</evidence>